<dbReference type="EMBL" id="LAZR01003264">
    <property type="protein sequence ID" value="KKN20206.1"/>
    <property type="molecule type" value="Genomic_DNA"/>
</dbReference>
<sequence length="122" mass="13841">MNRTDLNNCIEKVANESSHTLEMSKFNLDSLVVEIQDALWDLLVNNAEPTGVEKGITGEKRYWKAGDGEFISIGLDYFIANDVEGKHRRLLPVLHDHELLNALELGEQFNPESENCTITRIK</sequence>
<gene>
    <name evidence="1" type="ORF">LCGC14_0937870</name>
</gene>
<comment type="caution">
    <text evidence="1">The sequence shown here is derived from an EMBL/GenBank/DDBJ whole genome shotgun (WGS) entry which is preliminary data.</text>
</comment>
<dbReference type="AlphaFoldDB" id="A0A0F9R4I9"/>
<name>A0A0F9R4I9_9ZZZZ</name>
<organism evidence="1">
    <name type="scientific">marine sediment metagenome</name>
    <dbReference type="NCBI Taxonomy" id="412755"/>
    <lineage>
        <taxon>unclassified sequences</taxon>
        <taxon>metagenomes</taxon>
        <taxon>ecological metagenomes</taxon>
    </lineage>
</organism>
<accession>A0A0F9R4I9</accession>
<protein>
    <submittedName>
        <fullName evidence="1">Uncharacterized protein</fullName>
    </submittedName>
</protein>
<reference evidence="1" key="1">
    <citation type="journal article" date="2015" name="Nature">
        <title>Complex archaea that bridge the gap between prokaryotes and eukaryotes.</title>
        <authorList>
            <person name="Spang A."/>
            <person name="Saw J.H."/>
            <person name="Jorgensen S.L."/>
            <person name="Zaremba-Niedzwiedzka K."/>
            <person name="Martijn J."/>
            <person name="Lind A.E."/>
            <person name="van Eijk R."/>
            <person name="Schleper C."/>
            <person name="Guy L."/>
            <person name="Ettema T.J."/>
        </authorList>
    </citation>
    <scope>NUCLEOTIDE SEQUENCE</scope>
</reference>
<proteinExistence type="predicted"/>
<evidence type="ECO:0000313" key="1">
    <source>
        <dbReference type="EMBL" id="KKN20206.1"/>
    </source>
</evidence>